<keyword evidence="4" id="KW-0805">Transcription regulation</keyword>
<reference evidence="7 8" key="1">
    <citation type="submission" date="2019-06" db="EMBL/GenBank/DDBJ databases">
        <title>Genomics analysis of Aphanomyces spp. identifies a new class of oomycete effector associated with host adaptation.</title>
        <authorList>
            <person name="Gaulin E."/>
        </authorList>
    </citation>
    <scope>NUCLEOTIDE SEQUENCE [LARGE SCALE GENOMIC DNA]</scope>
    <source>
        <strain evidence="7 8">E</strain>
    </source>
</reference>
<sequence length="100" mass="11433">MTCGYIFPVLHFIATQTDDLDQALLRHFIQLVLMRIAPPYSLRFTTVLSDILLHPKVSQALRTCPVETKAKLKEFAHVCQAEDELAADIRRTLSESYEDN</sequence>
<evidence type="ECO:0008006" key="9">
    <source>
        <dbReference type="Google" id="ProtNLM"/>
    </source>
</evidence>
<keyword evidence="5" id="KW-0804">Transcription</keyword>
<dbReference type="InterPro" id="IPR006942">
    <property type="entry name" value="TH1"/>
</dbReference>
<dbReference type="EMBL" id="VJMI01010275">
    <property type="protein sequence ID" value="KAF0756319.1"/>
    <property type="molecule type" value="Genomic_DNA"/>
</dbReference>
<keyword evidence="3" id="KW-0678">Repressor</keyword>
<protein>
    <recommendedName>
        <fullName evidence="9">Symplekin C-terminal domain-containing protein</fullName>
    </recommendedName>
</protein>
<name>A0A6A5AIG9_APHAT</name>
<evidence type="ECO:0000256" key="5">
    <source>
        <dbReference type="ARBA" id="ARBA00023163"/>
    </source>
</evidence>
<comment type="subcellular location">
    <subcellularLocation>
        <location evidence="1">Nucleus</location>
    </subcellularLocation>
</comment>
<evidence type="ECO:0000256" key="1">
    <source>
        <dbReference type="ARBA" id="ARBA00004123"/>
    </source>
</evidence>
<evidence type="ECO:0000256" key="2">
    <source>
        <dbReference type="ARBA" id="ARBA00005726"/>
    </source>
</evidence>
<evidence type="ECO:0000313" key="7">
    <source>
        <dbReference type="EMBL" id="KAF0756319.1"/>
    </source>
</evidence>
<gene>
    <name evidence="7" type="ORF">AaE_004683</name>
</gene>
<proteinExistence type="inferred from homology"/>
<dbReference type="Pfam" id="PF04858">
    <property type="entry name" value="TH1"/>
    <property type="match status" value="1"/>
</dbReference>
<dbReference type="AlphaFoldDB" id="A0A6A5AIG9"/>
<evidence type="ECO:0000256" key="3">
    <source>
        <dbReference type="ARBA" id="ARBA00022491"/>
    </source>
</evidence>
<dbReference type="GO" id="GO:0003723">
    <property type="term" value="F:RNA binding"/>
    <property type="evidence" value="ECO:0007669"/>
    <property type="project" value="TreeGrafter"/>
</dbReference>
<dbReference type="PANTHER" id="PTHR12144">
    <property type="entry name" value="NEGATIVE ELONGATION FACTOR D"/>
    <property type="match status" value="1"/>
</dbReference>
<evidence type="ECO:0000313" key="8">
    <source>
        <dbReference type="Proteomes" id="UP000469452"/>
    </source>
</evidence>
<evidence type="ECO:0000256" key="4">
    <source>
        <dbReference type="ARBA" id="ARBA00023015"/>
    </source>
</evidence>
<dbReference type="PANTHER" id="PTHR12144:SF0">
    <property type="entry name" value="NEGATIVE ELONGATION FACTOR C_D"/>
    <property type="match status" value="1"/>
</dbReference>
<accession>A0A6A5AIG9</accession>
<comment type="caution">
    <text evidence="7">The sequence shown here is derived from an EMBL/GenBank/DDBJ whole genome shotgun (WGS) entry which is preliminary data.</text>
</comment>
<organism evidence="7 8">
    <name type="scientific">Aphanomyces astaci</name>
    <name type="common">Crayfish plague agent</name>
    <dbReference type="NCBI Taxonomy" id="112090"/>
    <lineage>
        <taxon>Eukaryota</taxon>
        <taxon>Sar</taxon>
        <taxon>Stramenopiles</taxon>
        <taxon>Oomycota</taxon>
        <taxon>Saprolegniomycetes</taxon>
        <taxon>Saprolegniales</taxon>
        <taxon>Verrucalvaceae</taxon>
        <taxon>Aphanomyces</taxon>
    </lineage>
</organism>
<dbReference type="VEuPathDB" id="FungiDB:H257_07454"/>
<comment type="similarity">
    <text evidence="2">Belongs to the NELF-D family.</text>
</comment>
<dbReference type="GO" id="GO:0034244">
    <property type="term" value="P:negative regulation of transcription elongation by RNA polymerase II"/>
    <property type="evidence" value="ECO:0007669"/>
    <property type="project" value="TreeGrafter"/>
</dbReference>
<dbReference type="GO" id="GO:0032021">
    <property type="term" value="C:NELF complex"/>
    <property type="evidence" value="ECO:0007669"/>
    <property type="project" value="TreeGrafter"/>
</dbReference>
<keyword evidence="6" id="KW-0539">Nucleus</keyword>
<dbReference type="Proteomes" id="UP000469452">
    <property type="component" value="Unassembled WGS sequence"/>
</dbReference>
<evidence type="ECO:0000256" key="6">
    <source>
        <dbReference type="ARBA" id="ARBA00023242"/>
    </source>
</evidence>